<feature type="region of interest" description="Disordered" evidence="5">
    <location>
        <begin position="29"/>
        <end position="60"/>
    </location>
</feature>
<evidence type="ECO:0000256" key="5">
    <source>
        <dbReference type="SAM" id="MobiDB-lite"/>
    </source>
</evidence>
<feature type="domain" description="K Homology" evidence="6">
    <location>
        <begin position="131"/>
        <end position="201"/>
    </location>
</feature>
<sequence length="727" mass="75667">MESAGQGTVDAQTAFADAVARARQIAAKINQPAAGGGDASAPPTLKRPFDSDGQAFGEPDQKKSVAAINDPIGAQLKALAGQQNPAALAAQEAAARINQQLGIGPASAPPPQAGLPSGISNPSIPHNGSAMVITEDFAVPDRMVGLIIGKGGEQITRLQAETGCKIQIAPDSGGSPDRPCTLTGTPGSIASCKQQMQDIIMKGQTNPGDPMGHNEGNTVVEMMIPGDKVGLIIGKGGENIKQMQERACVKMVMIQDSNIPSSMEKPLRISGEPNKCNRAREMVMELLTEKDMENNGGMWGQSPGSSGGGGFKNNNSFGNSMGGQQSFEIPVPRNLVGIVIGKSGDMIKRIQRETNAKVQFKPDLDDSRPERMCSIRGSSSEIEQAAQFIENLLQEASNRDNQDGMGRGRGFGRGGGRGGGQFGGPVGRGMGRGGGFGGGDETTYPVPADKCGLVIGKGGETIRQINQMSGARVELQRSPGPNPNEKLFSIRAGDKGQIQHAIQLICEKAGLPPPSGGPGPGGPGGPGPQGGPGGPMGGGPGGFGDGFGGQQGQQPPGGQFGAPQGPQGGGGGGWGGNNYQQGYQQQPDQNMQSRDFAATQEPKKDKQAQDNAAAWAAYYSQYYNQYAHNQYGQGGVQGQQPQQHAPQQQQQPQQQQPQQGQTPPQQGYTAGTANPSINPQTGQADYSQAWAEYYRQQGMHYQANLILQQAQQPGGGQQAGPSPVQQQ</sequence>
<dbReference type="SMART" id="SM00322">
    <property type="entry name" value="KH"/>
    <property type="match status" value="4"/>
</dbReference>
<dbReference type="GO" id="GO:0003723">
    <property type="term" value="F:RNA binding"/>
    <property type="evidence" value="ECO:0007669"/>
    <property type="project" value="UniProtKB-UniRule"/>
</dbReference>
<evidence type="ECO:0000256" key="4">
    <source>
        <dbReference type="PROSITE-ProRule" id="PRU00117"/>
    </source>
</evidence>
<keyword evidence="2" id="KW-0677">Repeat</keyword>
<feature type="domain" description="K Homology" evidence="6">
    <location>
        <begin position="323"/>
        <end position="394"/>
    </location>
</feature>
<keyword evidence="8" id="KW-1185">Reference proteome</keyword>
<protein>
    <submittedName>
        <fullName evidence="7">Far upstream element-binding protein 1</fullName>
    </submittedName>
</protein>
<feature type="compositionally biased region" description="Polar residues" evidence="5">
    <location>
        <begin position="668"/>
        <end position="684"/>
    </location>
</feature>
<feature type="region of interest" description="Disordered" evidence="5">
    <location>
        <begin position="706"/>
        <end position="727"/>
    </location>
</feature>
<dbReference type="InterPro" id="IPR036612">
    <property type="entry name" value="KH_dom_type_1_sf"/>
</dbReference>
<dbReference type="EMBL" id="NEDP02005524">
    <property type="protein sequence ID" value="OWF39469.1"/>
    <property type="molecule type" value="Genomic_DNA"/>
</dbReference>
<feature type="compositionally biased region" description="Low complexity" evidence="5">
    <location>
        <begin position="577"/>
        <end position="587"/>
    </location>
</feature>
<feature type="region of interest" description="Disordered" evidence="5">
    <location>
        <begin position="395"/>
        <end position="444"/>
    </location>
</feature>
<dbReference type="GO" id="GO:0006355">
    <property type="term" value="P:regulation of DNA-templated transcription"/>
    <property type="evidence" value="ECO:0007669"/>
    <property type="project" value="InterPro"/>
</dbReference>
<feature type="compositionally biased region" description="Gly residues" evidence="5">
    <location>
        <begin position="566"/>
        <end position="576"/>
    </location>
</feature>
<dbReference type="CDD" id="cd22398">
    <property type="entry name" value="KH-I_FUBP_rpt3"/>
    <property type="match status" value="1"/>
</dbReference>
<name>A0A210PSK2_MIZYE</name>
<keyword evidence="3" id="KW-0539">Nucleus</keyword>
<feature type="compositionally biased region" description="Pro residues" evidence="5">
    <location>
        <begin position="511"/>
        <end position="526"/>
    </location>
</feature>
<evidence type="ECO:0000256" key="1">
    <source>
        <dbReference type="ARBA" id="ARBA00004123"/>
    </source>
</evidence>
<feature type="domain" description="K Homology" evidence="6">
    <location>
        <begin position="216"/>
        <end position="288"/>
    </location>
</feature>
<proteinExistence type="predicted"/>
<feature type="region of interest" description="Disordered" evidence="5">
    <location>
        <begin position="631"/>
        <end position="684"/>
    </location>
</feature>
<dbReference type="PROSITE" id="PS50084">
    <property type="entry name" value="KH_TYPE_1"/>
    <property type="match status" value="4"/>
</dbReference>
<accession>A0A210PSK2</accession>
<dbReference type="GO" id="GO:0005634">
    <property type="term" value="C:nucleus"/>
    <property type="evidence" value="ECO:0007669"/>
    <property type="project" value="UniProtKB-SubCell"/>
</dbReference>
<dbReference type="SUPFAM" id="SSF54791">
    <property type="entry name" value="Eukaryotic type KH-domain (KH-domain type I)"/>
    <property type="match status" value="4"/>
</dbReference>
<feature type="compositionally biased region" description="Gly residues" evidence="5">
    <location>
        <begin position="405"/>
        <end position="440"/>
    </location>
</feature>
<feature type="region of interest" description="Disordered" evidence="5">
    <location>
        <begin position="508"/>
        <end position="611"/>
    </location>
</feature>
<feature type="compositionally biased region" description="Low complexity" evidence="5">
    <location>
        <begin position="552"/>
        <end position="565"/>
    </location>
</feature>
<dbReference type="CDD" id="cd22396">
    <property type="entry name" value="KH-I_FUBP_rpt1"/>
    <property type="match status" value="1"/>
</dbReference>
<evidence type="ECO:0000313" key="7">
    <source>
        <dbReference type="EMBL" id="OWF39469.1"/>
    </source>
</evidence>
<comment type="subcellular location">
    <subcellularLocation>
        <location evidence="1">Nucleus</location>
    </subcellularLocation>
</comment>
<dbReference type="PANTHER" id="PTHR10288">
    <property type="entry name" value="KH DOMAIN CONTAINING RNA BINDING PROTEIN"/>
    <property type="match status" value="1"/>
</dbReference>
<evidence type="ECO:0000313" key="8">
    <source>
        <dbReference type="Proteomes" id="UP000242188"/>
    </source>
</evidence>
<keyword evidence="4" id="KW-0694">RNA-binding</keyword>
<organism evidence="7 8">
    <name type="scientific">Mizuhopecten yessoensis</name>
    <name type="common">Japanese scallop</name>
    <name type="synonym">Patinopecten yessoensis</name>
    <dbReference type="NCBI Taxonomy" id="6573"/>
    <lineage>
        <taxon>Eukaryota</taxon>
        <taxon>Metazoa</taxon>
        <taxon>Spiralia</taxon>
        <taxon>Lophotrochozoa</taxon>
        <taxon>Mollusca</taxon>
        <taxon>Bivalvia</taxon>
        <taxon>Autobranchia</taxon>
        <taxon>Pteriomorphia</taxon>
        <taxon>Pectinida</taxon>
        <taxon>Pectinoidea</taxon>
        <taxon>Pectinidae</taxon>
        <taxon>Mizuhopecten</taxon>
    </lineage>
</organism>
<evidence type="ECO:0000259" key="6">
    <source>
        <dbReference type="SMART" id="SM00322"/>
    </source>
</evidence>
<dbReference type="Proteomes" id="UP000242188">
    <property type="component" value="Unassembled WGS sequence"/>
</dbReference>
<reference evidence="7 8" key="1">
    <citation type="journal article" date="2017" name="Nat. Ecol. Evol.">
        <title>Scallop genome provides insights into evolution of bilaterian karyotype and development.</title>
        <authorList>
            <person name="Wang S."/>
            <person name="Zhang J."/>
            <person name="Jiao W."/>
            <person name="Li J."/>
            <person name="Xun X."/>
            <person name="Sun Y."/>
            <person name="Guo X."/>
            <person name="Huan P."/>
            <person name="Dong B."/>
            <person name="Zhang L."/>
            <person name="Hu X."/>
            <person name="Sun X."/>
            <person name="Wang J."/>
            <person name="Zhao C."/>
            <person name="Wang Y."/>
            <person name="Wang D."/>
            <person name="Huang X."/>
            <person name="Wang R."/>
            <person name="Lv J."/>
            <person name="Li Y."/>
            <person name="Zhang Z."/>
            <person name="Liu B."/>
            <person name="Lu W."/>
            <person name="Hui Y."/>
            <person name="Liang J."/>
            <person name="Zhou Z."/>
            <person name="Hou R."/>
            <person name="Li X."/>
            <person name="Liu Y."/>
            <person name="Li H."/>
            <person name="Ning X."/>
            <person name="Lin Y."/>
            <person name="Zhao L."/>
            <person name="Xing Q."/>
            <person name="Dou J."/>
            <person name="Li Y."/>
            <person name="Mao J."/>
            <person name="Guo H."/>
            <person name="Dou H."/>
            <person name="Li T."/>
            <person name="Mu C."/>
            <person name="Jiang W."/>
            <person name="Fu Q."/>
            <person name="Fu X."/>
            <person name="Miao Y."/>
            <person name="Liu J."/>
            <person name="Yu Q."/>
            <person name="Li R."/>
            <person name="Liao H."/>
            <person name="Li X."/>
            <person name="Kong Y."/>
            <person name="Jiang Z."/>
            <person name="Chourrout D."/>
            <person name="Li R."/>
            <person name="Bao Z."/>
        </authorList>
    </citation>
    <scope>NUCLEOTIDE SEQUENCE [LARGE SCALE GENOMIC DNA]</scope>
    <source>
        <strain evidence="7 8">PY_sf001</strain>
    </source>
</reference>
<dbReference type="Pfam" id="PF09005">
    <property type="entry name" value="FUBP_C"/>
    <property type="match status" value="1"/>
</dbReference>
<gene>
    <name evidence="7" type="ORF">KP79_PYT03683</name>
</gene>
<feature type="compositionally biased region" description="Low complexity" evidence="5">
    <location>
        <begin position="638"/>
        <end position="667"/>
    </location>
</feature>
<dbReference type="InterPro" id="IPR015096">
    <property type="entry name" value="FUBP_C"/>
</dbReference>
<dbReference type="STRING" id="6573.A0A210PSK2"/>
<dbReference type="InterPro" id="IPR004088">
    <property type="entry name" value="KH_dom_type_1"/>
</dbReference>
<dbReference type="CDD" id="cd22397">
    <property type="entry name" value="KH-I_FUBP_rpt2"/>
    <property type="match status" value="1"/>
</dbReference>
<evidence type="ECO:0000256" key="2">
    <source>
        <dbReference type="ARBA" id="ARBA00022737"/>
    </source>
</evidence>
<comment type="caution">
    <text evidence="7">The sequence shown here is derived from an EMBL/GenBank/DDBJ whole genome shotgun (WGS) entry which is preliminary data.</text>
</comment>
<dbReference type="Gene3D" id="3.30.1370.10">
    <property type="entry name" value="K Homology domain, type 1"/>
    <property type="match status" value="4"/>
</dbReference>
<dbReference type="InterPro" id="IPR004087">
    <property type="entry name" value="KH_dom"/>
</dbReference>
<dbReference type="CDD" id="cd22399">
    <property type="entry name" value="KH-I_FUBP_rpt4"/>
    <property type="match status" value="1"/>
</dbReference>
<dbReference type="AlphaFoldDB" id="A0A210PSK2"/>
<feature type="compositionally biased region" description="Gly residues" evidence="5">
    <location>
        <begin position="527"/>
        <end position="551"/>
    </location>
</feature>
<feature type="domain" description="K Homology" evidence="6">
    <location>
        <begin position="438"/>
        <end position="510"/>
    </location>
</feature>
<evidence type="ECO:0000256" key="3">
    <source>
        <dbReference type="ARBA" id="ARBA00023242"/>
    </source>
</evidence>
<dbReference type="Pfam" id="PF00013">
    <property type="entry name" value="KH_1"/>
    <property type="match status" value="4"/>
</dbReference>
<dbReference type="OrthoDB" id="5204190at2759"/>